<comment type="caution">
    <text evidence="2">The sequence shown here is derived from an EMBL/GenBank/DDBJ whole genome shotgun (WGS) entry which is preliminary data.</text>
</comment>
<feature type="signal peptide" evidence="1">
    <location>
        <begin position="1"/>
        <end position="21"/>
    </location>
</feature>
<evidence type="ECO:0000313" key="3">
    <source>
        <dbReference type="Proteomes" id="UP001281614"/>
    </source>
</evidence>
<dbReference type="AlphaFoldDB" id="A0AAE0DEE6"/>
<evidence type="ECO:0000313" key="2">
    <source>
        <dbReference type="EMBL" id="KAK2774746.1"/>
    </source>
</evidence>
<feature type="chain" id="PRO_5041985065" evidence="1">
    <location>
        <begin position="22"/>
        <end position="148"/>
    </location>
</feature>
<keyword evidence="1" id="KW-0732">Signal</keyword>
<dbReference type="EMBL" id="VYYT01000043">
    <property type="protein sequence ID" value="KAK2774746.1"/>
    <property type="molecule type" value="Genomic_DNA"/>
</dbReference>
<gene>
    <name evidence="2" type="ORF">CKAH01_13080</name>
</gene>
<keyword evidence="3" id="KW-1185">Reference proteome</keyword>
<dbReference type="InterPro" id="IPR036673">
    <property type="entry name" value="Cyanovirin-N_sf"/>
</dbReference>
<dbReference type="Proteomes" id="UP001281614">
    <property type="component" value="Unassembled WGS sequence"/>
</dbReference>
<evidence type="ECO:0000256" key="1">
    <source>
        <dbReference type="SAM" id="SignalP"/>
    </source>
</evidence>
<proteinExistence type="predicted"/>
<name>A0AAE0DEE6_COLKA</name>
<dbReference type="Gene3D" id="2.30.60.10">
    <property type="entry name" value="Cyanovirin-N"/>
    <property type="match status" value="1"/>
</dbReference>
<accession>A0AAE0DEE6</accession>
<reference evidence="2" key="1">
    <citation type="submission" date="2023-02" db="EMBL/GenBank/DDBJ databases">
        <title>Colletotrichum kahawae CIFC_Que2 genome sequencing and assembly.</title>
        <authorList>
            <person name="Baroncelli R."/>
        </authorList>
    </citation>
    <scope>NUCLEOTIDE SEQUENCE</scope>
    <source>
        <strain evidence="2">CIFC_Que2</strain>
    </source>
</reference>
<sequence>MGLTNLVVVFILSIFASTIIARKCPIESDCIQNLCKDITYDIGGPDYETPLVLTARCKNDAGNEVLTWIDLRCGGHKCKGCRLEQDPKEEGSTLYLYCSNCPRKNWFWRGNNWSWLDISYGIWVKNGVIGCYDHYGSKTDSLKTLGKI</sequence>
<organism evidence="2 3">
    <name type="scientific">Colletotrichum kahawae</name>
    <name type="common">Coffee berry disease fungus</name>
    <dbReference type="NCBI Taxonomy" id="34407"/>
    <lineage>
        <taxon>Eukaryota</taxon>
        <taxon>Fungi</taxon>
        <taxon>Dikarya</taxon>
        <taxon>Ascomycota</taxon>
        <taxon>Pezizomycotina</taxon>
        <taxon>Sordariomycetes</taxon>
        <taxon>Hypocreomycetidae</taxon>
        <taxon>Glomerellales</taxon>
        <taxon>Glomerellaceae</taxon>
        <taxon>Colletotrichum</taxon>
        <taxon>Colletotrichum gloeosporioides species complex</taxon>
    </lineage>
</organism>
<protein>
    <submittedName>
        <fullName evidence="2">Cvnh domain-containing protein</fullName>
    </submittedName>
</protein>